<evidence type="ECO:0000313" key="5">
    <source>
        <dbReference type="Proteomes" id="UP000663760"/>
    </source>
</evidence>
<keyword evidence="5" id="KW-1185">Reference proteome</keyword>
<evidence type="ECO:0000256" key="2">
    <source>
        <dbReference type="ARBA" id="ARBA00022737"/>
    </source>
</evidence>
<accession>A0A7I8JZH2</accession>
<gene>
    <name evidence="4" type="ORF">SI8410_01000976</name>
</gene>
<dbReference type="Pfam" id="PF00400">
    <property type="entry name" value="WD40"/>
    <property type="match status" value="2"/>
</dbReference>
<dbReference type="InterPro" id="IPR015943">
    <property type="entry name" value="WD40/YVTN_repeat-like_dom_sf"/>
</dbReference>
<keyword evidence="2" id="KW-0677">Repeat</keyword>
<dbReference type="PROSITE" id="PS00678">
    <property type="entry name" value="WD_REPEATS_1"/>
    <property type="match status" value="1"/>
</dbReference>
<dbReference type="EMBL" id="LR746264">
    <property type="protein sequence ID" value="CAA7388818.1"/>
    <property type="molecule type" value="Genomic_DNA"/>
</dbReference>
<reference evidence="4" key="1">
    <citation type="submission" date="2020-02" db="EMBL/GenBank/DDBJ databases">
        <authorList>
            <person name="Scholz U."/>
            <person name="Mascher M."/>
            <person name="Fiebig A."/>
        </authorList>
    </citation>
    <scope>NUCLEOTIDE SEQUENCE</scope>
</reference>
<dbReference type="OrthoDB" id="25131at2759"/>
<feature type="repeat" description="WD" evidence="3">
    <location>
        <begin position="73"/>
        <end position="116"/>
    </location>
</feature>
<protein>
    <submittedName>
        <fullName evidence="4">Uncharacterized protein</fullName>
    </submittedName>
</protein>
<dbReference type="InterPro" id="IPR039328">
    <property type="entry name" value="WDR89"/>
</dbReference>
<dbReference type="Gene3D" id="2.130.10.10">
    <property type="entry name" value="YVTN repeat-like/Quinoprotein amine dehydrogenase"/>
    <property type="match status" value="1"/>
</dbReference>
<keyword evidence="1 3" id="KW-0853">WD repeat</keyword>
<dbReference type="Proteomes" id="UP000663760">
    <property type="component" value="Chromosome 1"/>
</dbReference>
<dbReference type="SUPFAM" id="SSF50978">
    <property type="entry name" value="WD40 repeat-like"/>
    <property type="match status" value="1"/>
</dbReference>
<sequence>MDMEIEAASSTFSSTSTSPSKRLGIKHTTQTNFGDDYVFQIASSQEISSLAVSLSSNAIKLYSPATGQYFGECRGHSGTINEVSFSIPSSAHTLCSCSSDGTIRAWDTRSFKQISLLRAGSNKEVYSFAVGGSTGNLLAAGCNEQIQFWDWRSGKLLSCLEESHVDDVTQVRFVPDQSNKLISSSVDGLLCLFDTEGHIDDDDHLESVMNVGTSISKIGFFCQNQKLWCLTHIETLSTWDWKDARQEVGLENARTLASEGWNLDNIDYFVDCFSGANDGLWMIGATNAGTLGYFPVGLEGSGAIGPAEAILEGGHSGVVRTILPASSAHGSISRSKGIFGWSGGEDGRLCCWLSDGTSEAKRSWISNALVARPQKAQKNNRHHPY</sequence>
<dbReference type="AlphaFoldDB" id="A0A7I8JZH2"/>
<dbReference type="PANTHER" id="PTHR22889">
    <property type="entry name" value="WD REPEAT-CONTAINING PROTEIN 89"/>
    <property type="match status" value="1"/>
</dbReference>
<dbReference type="PROSITE" id="PS50082">
    <property type="entry name" value="WD_REPEATS_2"/>
    <property type="match status" value="1"/>
</dbReference>
<dbReference type="PROSITE" id="PS50294">
    <property type="entry name" value="WD_REPEATS_REGION"/>
    <property type="match status" value="1"/>
</dbReference>
<organism evidence="4 5">
    <name type="scientific">Spirodela intermedia</name>
    <name type="common">Intermediate duckweed</name>
    <dbReference type="NCBI Taxonomy" id="51605"/>
    <lineage>
        <taxon>Eukaryota</taxon>
        <taxon>Viridiplantae</taxon>
        <taxon>Streptophyta</taxon>
        <taxon>Embryophyta</taxon>
        <taxon>Tracheophyta</taxon>
        <taxon>Spermatophyta</taxon>
        <taxon>Magnoliopsida</taxon>
        <taxon>Liliopsida</taxon>
        <taxon>Araceae</taxon>
        <taxon>Lemnoideae</taxon>
        <taxon>Spirodela</taxon>
    </lineage>
</organism>
<dbReference type="InterPro" id="IPR019775">
    <property type="entry name" value="WD40_repeat_CS"/>
</dbReference>
<evidence type="ECO:0000256" key="3">
    <source>
        <dbReference type="PROSITE-ProRule" id="PRU00221"/>
    </source>
</evidence>
<dbReference type="PANTHER" id="PTHR22889:SF0">
    <property type="entry name" value="WD REPEAT-CONTAINING PROTEIN 89"/>
    <property type="match status" value="1"/>
</dbReference>
<proteinExistence type="predicted"/>
<dbReference type="InterPro" id="IPR036322">
    <property type="entry name" value="WD40_repeat_dom_sf"/>
</dbReference>
<dbReference type="InterPro" id="IPR001680">
    <property type="entry name" value="WD40_rpt"/>
</dbReference>
<evidence type="ECO:0000313" key="4">
    <source>
        <dbReference type="EMBL" id="CAA7388818.1"/>
    </source>
</evidence>
<name>A0A7I8JZH2_SPIIN</name>
<dbReference type="SMART" id="SM00320">
    <property type="entry name" value="WD40"/>
    <property type="match status" value="3"/>
</dbReference>
<evidence type="ECO:0000256" key="1">
    <source>
        <dbReference type="ARBA" id="ARBA00022574"/>
    </source>
</evidence>